<keyword evidence="2" id="KW-1185">Reference proteome</keyword>
<dbReference type="InterPro" id="IPR011009">
    <property type="entry name" value="Kinase-like_dom_sf"/>
</dbReference>
<sequence length="593" mass="64327">MLSHLLSNLSLQPTDIVHVALSRSLDGSHSISSFLTRTFPLLTFRFTLLEFPTRGAAETLYAMLQNFRSAELLRPTISLDCDTIYFSDVLSDFRSLPSGVGASFYFQDPNSQSAPIFSYITFAEDKVITGIKEKQPISTNANTGAYGFPSGLSLKTACAEIIDGAVGASGEYYTSSIISSMIPSTTFHGVFVPDFVCVGTPAQLVSLLCDLRDGGEGGEGGGVRRLLLGPDKKPQHADADKIVKRGPSVYMDGELYFYTHVPAPLRHYFPALHDHSRTAGPEPSVAITVEKIDGITYSHLLLNACVTPGRLRKVLDALSDLHAWEGGGGEDEDLDLCSNLHPKVEERFLKSEQIYKDCVGKAESWRMFSFLDRKLKQYEREKRSVPAGVIHGDPVFTNVLLTKGGAVKLVDMRGCAGERLGLKGDAVYDLAKVYQSLCGYDYVIHGPAGGGRAASIQRDLHLAELRDVFWERVGERYPAVKREDVLVVAASHLFSIVPLHESAEHRGEFLRLAGSIMEGLPGWGEEEEEDEWEGEGGGAGGLGGLTADMLAAHVERVGTISIDDALRIGVPASALEGVSGEMEEEARRKGGLG</sequence>
<proteinExistence type="predicted"/>
<accession>A0ABQ6M8U9</accession>
<name>A0ABQ6M8U9_9STRA</name>
<dbReference type="SUPFAM" id="SSF53448">
    <property type="entry name" value="Nucleotide-diphospho-sugar transferases"/>
    <property type="match status" value="1"/>
</dbReference>
<organism evidence="1 2">
    <name type="scientific">Tetraparma gracilis</name>
    <dbReference type="NCBI Taxonomy" id="2962635"/>
    <lineage>
        <taxon>Eukaryota</taxon>
        <taxon>Sar</taxon>
        <taxon>Stramenopiles</taxon>
        <taxon>Ochrophyta</taxon>
        <taxon>Bolidophyceae</taxon>
        <taxon>Parmales</taxon>
        <taxon>Triparmaceae</taxon>
        <taxon>Tetraparma</taxon>
    </lineage>
</organism>
<dbReference type="InterPro" id="IPR029044">
    <property type="entry name" value="Nucleotide-diphossugar_trans"/>
</dbReference>
<dbReference type="Gene3D" id="3.90.550.10">
    <property type="entry name" value="Spore Coat Polysaccharide Biosynthesis Protein SpsA, Chain A"/>
    <property type="match status" value="1"/>
</dbReference>
<evidence type="ECO:0000313" key="2">
    <source>
        <dbReference type="Proteomes" id="UP001165060"/>
    </source>
</evidence>
<evidence type="ECO:0000313" key="1">
    <source>
        <dbReference type="EMBL" id="GMI21863.1"/>
    </source>
</evidence>
<protein>
    <recommendedName>
        <fullName evidence="3">Aminoglycoside phosphotransferase domain-containing protein</fullName>
    </recommendedName>
</protein>
<dbReference type="EMBL" id="BRYB01000063">
    <property type="protein sequence ID" value="GMI21863.1"/>
    <property type="molecule type" value="Genomic_DNA"/>
</dbReference>
<dbReference type="SUPFAM" id="SSF56112">
    <property type="entry name" value="Protein kinase-like (PK-like)"/>
    <property type="match status" value="1"/>
</dbReference>
<evidence type="ECO:0008006" key="3">
    <source>
        <dbReference type="Google" id="ProtNLM"/>
    </source>
</evidence>
<gene>
    <name evidence="1" type="ORF">TeGR_g13008</name>
</gene>
<comment type="caution">
    <text evidence="1">The sequence shown here is derived from an EMBL/GenBank/DDBJ whole genome shotgun (WGS) entry which is preliminary data.</text>
</comment>
<dbReference type="Proteomes" id="UP001165060">
    <property type="component" value="Unassembled WGS sequence"/>
</dbReference>
<reference evidence="1 2" key="1">
    <citation type="journal article" date="2023" name="Commun. Biol.">
        <title>Genome analysis of Parmales, the sister group of diatoms, reveals the evolutionary specialization of diatoms from phago-mixotrophs to photoautotrophs.</title>
        <authorList>
            <person name="Ban H."/>
            <person name="Sato S."/>
            <person name="Yoshikawa S."/>
            <person name="Yamada K."/>
            <person name="Nakamura Y."/>
            <person name="Ichinomiya M."/>
            <person name="Sato N."/>
            <person name="Blanc-Mathieu R."/>
            <person name="Endo H."/>
            <person name="Kuwata A."/>
            <person name="Ogata H."/>
        </authorList>
    </citation>
    <scope>NUCLEOTIDE SEQUENCE [LARGE SCALE GENOMIC DNA]</scope>
</reference>